<sequence length="152" mass="17288">VKYSDYDSSEIFSNAMIKEIEKYPIDLIILAGFMHLLRIPDKYSEKVMNIHPGLIPSFCGKGYYGHHVHKAVIESGIKVSGCTVHFVDNEYDHGPIIMQRTVPVYEDDTPDTLAQRVFKEECIAYPEAINLFAEGRLKIEGRRVKILSPTSK</sequence>
<dbReference type="EC" id="2.1.2.2" evidence="2"/>
<dbReference type="InterPro" id="IPR036477">
    <property type="entry name" value="Formyl_transf_N_sf"/>
</dbReference>
<evidence type="ECO:0000313" key="6">
    <source>
        <dbReference type="EMBL" id="KKM14228.1"/>
    </source>
</evidence>
<dbReference type="PANTHER" id="PTHR43369:SF2">
    <property type="entry name" value="PHOSPHORIBOSYLGLYCINAMIDE FORMYLTRANSFERASE"/>
    <property type="match status" value="1"/>
</dbReference>
<keyword evidence="3" id="KW-0808">Transferase</keyword>
<dbReference type="PANTHER" id="PTHR43369">
    <property type="entry name" value="PHOSPHORIBOSYLGLYCINAMIDE FORMYLTRANSFERASE"/>
    <property type="match status" value="1"/>
</dbReference>
<dbReference type="InterPro" id="IPR002376">
    <property type="entry name" value="Formyl_transf_N"/>
</dbReference>
<feature type="non-terminal residue" evidence="6">
    <location>
        <position position="1"/>
    </location>
</feature>
<feature type="domain" description="Formyl transferase N-terminal" evidence="5">
    <location>
        <begin position="4"/>
        <end position="129"/>
    </location>
</feature>
<dbReference type="AlphaFoldDB" id="A0A0F9JWF0"/>
<dbReference type="Gene3D" id="3.40.50.170">
    <property type="entry name" value="Formyl transferase, N-terminal domain"/>
    <property type="match status" value="1"/>
</dbReference>
<comment type="caution">
    <text evidence="6">The sequence shown here is derived from an EMBL/GenBank/DDBJ whole genome shotgun (WGS) entry which is preliminary data.</text>
</comment>
<dbReference type="EMBL" id="LAZR01015198">
    <property type="protein sequence ID" value="KKM14228.1"/>
    <property type="molecule type" value="Genomic_DNA"/>
</dbReference>
<evidence type="ECO:0000256" key="4">
    <source>
        <dbReference type="ARBA" id="ARBA00022755"/>
    </source>
</evidence>
<dbReference type="GO" id="GO:0006189">
    <property type="term" value="P:'de novo' IMP biosynthetic process"/>
    <property type="evidence" value="ECO:0007669"/>
    <property type="project" value="TreeGrafter"/>
</dbReference>
<keyword evidence="4" id="KW-0658">Purine biosynthesis</keyword>
<evidence type="ECO:0000256" key="1">
    <source>
        <dbReference type="ARBA" id="ARBA00005054"/>
    </source>
</evidence>
<evidence type="ECO:0000259" key="5">
    <source>
        <dbReference type="Pfam" id="PF00551"/>
    </source>
</evidence>
<proteinExistence type="predicted"/>
<dbReference type="GO" id="GO:0005829">
    <property type="term" value="C:cytosol"/>
    <property type="evidence" value="ECO:0007669"/>
    <property type="project" value="TreeGrafter"/>
</dbReference>
<protein>
    <recommendedName>
        <fullName evidence="2">phosphoribosylglycinamide formyltransferase 1</fullName>
        <ecNumber evidence="2">2.1.2.2</ecNumber>
    </recommendedName>
</protein>
<evidence type="ECO:0000256" key="3">
    <source>
        <dbReference type="ARBA" id="ARBA00022679"/>
    </source>
</evidence>
<reference evidence="6" key="1">
    <citation type="journal article" date="2015" name="Nature">
        <title>Complex archaea that bridge the gap between prokaryotes and eukaryotes.</title>
        <authorList>
            <person name="Spang A."/>
            <person name="Saw J.H."/>
            <person name="Jorgensen S.L."/>
            <person name="Zaremba-Niedzwiedzka K."/>
            <person name="Martijn J."/>
            <person name="Lind A.E."/>
            <person name="van Eijk R."/>
            <person name="Schleper C."/>
            <person name="Guy L."/>
            <person name="Ettema T.J."/>
        </authorList>
    </citation>
    <scope>NUCLEOTIDE SEQUENCE</scope>
</reference>
<comment type="pathway">
    <text evidence="1">Purine metabolism; IMP biosynthesis via de novo pathway; N(2)-formyl-N(1)-(5-phospho-D-ribosyl)glycinamide from N(1)-(5-phospho-D-ribosyl)glycinamide (10-formyl THF route): step 1/1.</text>
</comment>
<dbReference type="SUPFAM" id="SSF53328">
    <property type="entry name" value="Formyltransferase"/>
    <property type="match status" value="1"/>
</dbReference>
<gene>
    <name evidence="6" type="ORF">LCGC14_1708210</name>
</gene>
<evidence type="ECO:0000256" key="2">
    <source>
        <dbReference type="ARBA" id="ARBA00012254"/>
    </source>
</evidence>
<dbReference type="GO" id="GO:0004644">
    <property type="term" value="F:phosphoribosylglycinamide formyltransferase activity"/>
    <property type="evidence" value="ECO:0007669"/>
    <property type="project" value="UniProtKB-EC"/>
</dbReference>
<organism evidence="6">
    <name type="scientific">marine sediment metagenome</name>
    <dbReference type="NCBI Taxonomy" id="412755"/>
    <lineage>
        <taxon>unclassified sequences</taxon>
        <taxon>metagenomes</taxon>
        <taxon>ecological metagenomes</taxon>
    </lineage>
</organism>
<name>A0A0F9JWF0_9ZZZZ</name>
<dbReference type="Pfam" id="PF00551">
    <property type="entry name" value="Formyl_trans_N"/>
    <property type="match status" value="1"/>
</dbReference>
<accession>A0A0F9JWF0</accession>